<dbReference type="Proteomes" id="UP000249248">
    <property type="component" value="Unassembled WGS sequence"/>
</dbReference>
<dbReference type="AlphaFoldDB" id="A0A2W1NI91"/>
<evidence type="ECO:0000256" key="3">
    <source>
        <dbReference type="ARBA" id="ARBA00023098"/>
    </source>
</evidence>
<keyword evidence="3" id="KW-0443">Lipid metabolism</keyword>
<dbReference type="EMBL" id="QKSB01000003">
    <property type="protein sequence ID" value="PZE17646.1"/>
    <property type="molecule type" value="Genomic_DNA"/>
</dbReference>
<dbReference type="GO" id="GO:0008770">
    <property type="term" value="F:[acyl-carrier-protein] phosphodiesterase activity"/>
    <property type="evidence" value="ECO:0007669"/>
    <property type="project" value="InterPro"/>
</dbReference>
<evidence type="ECO:0000256" key="2">
    <source>
        <dbReference type="ARBA" id="ARBA00022801"/>
    </source>
</evidence>
<dbReference type="Pfam" id="PF04336">
    <property type="entry name" value="ACP_PD"/>
    <property type="match status" value="1"/>
</dbReference>
<keyword evidence="1" id="KW-0444">Lipid biosynthesis</keyword>
<dbReference type="PANTHER" id="PTHR38764:SF1">
    <property type="entry name" value="ACYL CARRIER PROTEIN PHOSPHODIESTERASE"/>
    <property type="match status" value="1"/>
</dbReference>
<dbReference type="InterPro" id="IPR007431">
    <property type="entry name" value="ACP_PD"/>
</dbReference>
<reference evidence="4 5" key="1">
    <citation type="submission" date="2018-06" db="EMBL/GenBank/DDBJ databases">
        <title>The draft genome sequence of Crocinitomix sp. SM1701.</title>
        <authorList>
            <person name="Zhang X."/>
        </authorList>
    </citation>
    <scope>NUCLEOTIDE SEQUENCE [LARGE SCALE GENOMIC DNA]</scope>
    <source>
        <strain evidence="4 5">SM1701</strain>
    </source>
</reference>
<dbReference type="PANTHER" id="PTHR38764">
    <property type="entry name" value="ACYL CARRIER PROTEIN PHOSPHODIESTERASE"/>
    <property type="match status" value="1"/>
</dbReference>
<dbReference type="GO" id="GO:0006633">
    <property type="term" value="P:fatty acid biosynthetic process"/>
    <property type="evidence" value="ECO:0007669"/>
    <property type="project" value="InterPro"/>
</dbReference>
<evidence type="ECO:0000313" key="4">
    <source>
        <dbReference type="EMBL" id="PZE17646.1"/>
    </source>
</evidence>
<proteinExistence type="predicted"/>
<dbReference type="RefSeq" id="WP_111062606.1">
    <property type="nucleotide sequence ID" value="NZ_JBHUCU010000027.1"/>
</dbReference>
<comment type="caution">
    <text evidence="4">The sequence shown here is derived from an EMBL/GenBank/DDBJ whole genome shotgun (WGS) entry which is preliminary data.</text>
</comment>
<dbReference type="OrthoDB" id="8442777at2"/>
<sequence length="201" mass="23526">MNFLGHCLLTQYNPEFIAGNIGGDHFKGDLNNFVALPKDILKGVTIHRFIDSYTDSAEEIHAVAKIFQDGGVKRISYIASDIILDHFISQNWSAFSPIPLNDFIQDIYSLTKKELGHFPEKFHFIFNKMVEKDWLSRYIEEDGIELTLYKFEQRIPFTNNLHASFAVYKAHQDQINRYYHVFMERIMTDINKEFKLNVILP</sequence>
<protein>
    <recommendedName>
        <fullName evidence="6">DUF479 domain-containing protein</fullName>
    </recommendedName>
</protein>
<organism evidence="4 5">
    <name type="scientific">Putridiphycobacter roseus</name>
    <dbReference type="NCBI Taxonomy" id="2219161"/>
    <lineage>
        <taxon>Bacteria</taxon>
        <taxon>Pseudomonadati</taxon>
        <taxon>Bacteroidota</taxon>
        <taxon>Flavobacteriia</taxon>
        <taxon>Flavobacteriales</taxon>
        <taxon>Crocinitomicaceae</taxon>
        <taxon>Putridiphycobacter</taxon>
    </lineage>
</organism>
<accession>A0A2W1NI91</accession>
<keyword evidence="5" id="KW-1185">Reference proteome</keyword>
<keyword evidence="2" id="KW-0378">Hydrolase</keyword>
<evidence type="ECO:0000313" key="5">
    <source>
        <dbReference type="Proteomes" id="UP000249248"/>
    </source>
</evidence>
<gene>
    <name evidence="4" type="ORF">DNU06_07395</name>
</gene>
<name>A0A2W1NI91_9FLAO</name>
<evidence type="ECO:0008006" key="6">
    <source>
        <dbReference type="Google" id="ProtNLM"/>
    </source>
</evidence>
<evidence type="ECO:0000256" key="1">
    <source>
        <dbReference type="ARBA" id="ARBA00022516"/>
    </source>
</evidence>